<organism evidence="1 2">
    <name type="scientific">Saponaria officinalis</name>
    <name type="common">Common soapwort</name>
    <name type="synonym">Lychnis saponaria</name>
    <dbReference type="NCBI Taxonomy" id="3572"/>
    <lineage>
        <taxon>Eukaryota</taxon>
        <taxon>Viridiplantae</taxon>
        <taxon>Streptophyta</taxon>
        <taxon>Embryophyta</taxon>
        <taxon>Tracheophyta</taxon>
        <taxon>Spermatophyta</taxon>
        <taxon>Magnoliopsida</taxon>
        <taxon>eudicotyledons</taxon>
        <taxon>Gunneridae</taxon>
        <taxon>Pentapetalae</taxon>
        <taxon>Caryophyllales</taxon>
        <taxon>Caryophyllaceae</taxon>
        <taxon>Caryophylleae</taxon>
        <taxon>Saponaria</taxon>
    </lineage>
</organism>
<name>A0AAW1H4D2_SAPOF</name>
<gene>
    <name evidence="1" type="ORF">RND81_13G198100</name>
</gene>
<accession>A0AAW1H4D2</accession>
<dbReference type="PANTHER" id="PTHR35115">
    <property type="entry name" value="CYCLIN DELTA-3"/>
    <property type="match status" value="1"/>
</dbReference>
<dbReference type="AlphaFoldDB" id="A0AAW1H4D2"/>
<dbReference type="PANTHER" id="PTHR35115:SF5">
    <property type="entry name" value="PROTEIN IN CHLOROPLAST ATPASE BIOGENESIS, CHLOROPLASTIC"/>
    <property type="match status" value="1"/>
</dbReference>
<evidence type="ECO:0000313" key="1">
    <source>
        <dbReference type="EMBL" id="KAK9670384.1"/>
    </source>
</evidence>
<dbReference type="EMBL" id="JBDFQZ010000013">
    <property type="protein sequence ID" value="KAK9670384.1"/>
    <property type="molecule type" value="Genomic_DNA"/>
</dbReference>
<sequence length="336" mass="37482">MRFAVAAVFRRRRPSYVAGNCSRCLSTSFSEHILFIKDIAGTSCPEHLPNLLNILQKRGDIIISPGDKQGLFPLAIPLSRNASGVTVSLLRWPTAPSGMDMPVVEVHKHGVSPLAKNVDQYIHRILVEEDASYPSGGNKELFQASGTAGTKLYSEGNFTESQMPNVDTYLLRKVGLFPDVVERKINQYLEQGNHISALVTAEFYTKKQHFPGFGRPAAFNAETLLKVGCNLEAKAAARGALKSPWWTLGYRYQKVAEVAQWKDEQIYYIKKKLTEEGKQEDLNKGKELTQIALDEAAYWLDLASVEGTWDDFVNRIAECYKDAGLNGLARFISYKG</sequence>
<dbReference type="Proteomes" id="UP001443914">
    <property type="component" value="Unassembled WGS sequence"/>
</dbReference>
<protein>
    <submittedName>
        <fullName evidence="1">Uncharacterized protein</fullName>
    </submittedName>
</protein>
<dbReference type="InterPro" id="IPR045287">
    <property type="entry name" value="PAB"/>
</dbReference>
<comment type="caution">
    <text evidence="1">The sequence shown here is derived from an EMBL/GenBank/DDBJ whole genome shotgun (WGS) entry which is preliminary data.</text>
</comment>
<proteinExistence type="predicted"/>
<keyword evidence="2" id="KW-1185">Reference proteome</keyword>
<reference evidence="1" key="1">
    <citation type="submission" date="2024-03" db="EMBL/GenBank/DDBJ databases">
        <title>WGS assembly of Saponaria officinalis var. Norfolk2.</title>
        <authorList>
            <person name="Jenkins J."/>
            <person name="Shu S."/>
            <person name="Grimwood J."/>
            <person name="Barry K."/>
            <person name="Goodstein D."/>
            <person name="Schmutz J."/>
            <person name="Leebens-Mack J."/>
            <person name="Osbourn A."/>
        </authorList>
    </citation>
    <scope>NUCLEOTIDE SEQUENCE [LARGE SCALE GENOMIC DNA]</scope>
    <source>
        <strain evidence="1">JIC</strain>
    </source>
</reference>
<evidence type="ECO:0000313" key="2">
    <source>
        <dbReference type="Proteomes" id="UP001443914"/>
    </source>
</evidence>